<evidence type="ECO:0000313" key="1">
    <source>
        <dbReference type="EMBL" id="JAD52103.1"/>
    </source>
</evidence>
<organism evidence="1">
    <name type="scientific">Arundo donax</name>
    <name type="common">Giant reed</name>
    <name type="synonym">Donax arundinaceus</name>
    <dbReference type="NCBI Taxonomy" id="35708"/>
    <lineage>
        <taxon>Eukaryota</taxon>
        <taxon>Viridiplantae</taxon>
        <taxon>Streptophyta</taxon>
        <taxon>Embryophyta</taxon>
        <taxon>Tracheophyta</taxon>
        <taxon>Spermatophyta</taxon>
        <taxon>Magnoliopsida</taxon>
        <taxon>Liliopsida</taxon>
        <taxon>Poales</taxon>
        <taxon>Poaceae</taxon>
        <taxon>PACMAD clade</taxon>
        <taxon>Arundinoideae</taxon>
        <taxon>Arundineae</taxon>
        <taxon>Arundo</taxon>
    </lineage>
</organism>
<dbReference type="EMBL" id="GBRH01245792">
    <property type="protein sequence ID" value="JAD52103.1"/>
    <property type="molecule type" value="Transcribed_RNA"/>
</dbReference>
<name>A0A0A9AQI0_ARUDO</name>
<reference evidence="1" key="1">
    <citation type="submission" date="2014-09" db="EMBL/GenBank/DDBJ databases">
        <authorList>
            <person name="Magalhaes I.L.F."/>
            <person name="Oliveira U."/>
            <person name="Santos F.R."/>
            <person name="Vidigal T.H.D.A."/>
            <person name="Brescovit A.D."/>
            <person name="Santos A.J."/>
        </authorList>
    </citation>
    <scope>NUCLEOTIDE SEQUENCE</scope>
    <source>
        <tissue evidence="1">Shoot tissue taken approximately 20 cm above the soil surface</tissue>
    </source>
</reference>
<reference evidence="1" key="2">
    <citation type="journal article" date="2015" name="Data Brief">
        <title>Shoot transcriptome of the giant reed, Arundo donax.</title>
        <authorList>
            <person name="Barrero R.A."/>
            <person name="Guerrero F.D."/>
            <person name="Moolhuijzen P."/>
            <person name="Goolsby J.A."/>
            <person name="Tidwell J."/>
            <person name="Bellgard S.E."/>
            <person name="Bellgard M.I."/>
        </authorList>
    </citation>
    <scope>NUCLEOTIDE SEQUENCE</scope>
    <source>
        <tissue evidence="1">Shoot tissue taken approximately 20 cm above the soil surface</tissue>
    </source>
</reference>
<accession>A0A0A9AQI0</accession>
<protein>
    <submittedName>
        <fullName evidence="1">Uncharacterized protein</fullName>
    </submittedName>
</protein>
<dbReference type="AlphaFoldDB" id="A0A0A9AQI0"/>
<proteinExistence type="predicted"/>
<sequence length="43" mass="5033">MFQGHPLSSSFSERKLLQVTVLHPAAVEIHERLFCFLFVTRFL</sequence>